<accession>A0A8C4Q1L4</accession>
<evidence type="ECO:0000313" key="2">
    <source>
        <dbReference type="Ensembl" id="ENSEBUP00000008644.1"/>
    </source>
</evidence>
<protein>
    <submittedName>
        <fullName evidence="2">Uncharacterized protein</fullName>
    </submittedName>
</protein>
<sequence length="270" mass="30660">MKKEVDTIRAEVTGLKEKVKGVGVAMEESKQERANEIKTVMGKIDKVGRGLGEVNKGQDQIREEIGKNTTAIEELKREQGKIKEGLGVVKEDCEKRHQEMTDRIENLRKEGKAETQKGLKEVGEECRKRHEEVINKMERKAGEKTEELGERIEKHRGETEEQFRTTGEIISKTNKVVTQVQGEVEQIREKVGELSLETIGEEVNEVIKGKMELMERRLTKHVGTRYMQLDSLLQERGERIYPLEADQDQVGSVVLCDVEGTGAVDRCTES</sequence>
<reference evidence="2" key="1">
    <citation type="submission" date="2025-08" db="UniProtKB">
        <authorList>
            <consortium name="Ensembl"/>
        </authorList>
    </citation>
    <scope>IDENTIFICATION</scope>
</reference>
<dbReference type="GeneTree" id="ENSGT00930000152819"/>
<keyword evidence="3" id="KW-1185">Reference proteome</keyword>
<dbReference type="Proteomes" id="UP000694388">
    <property type="component" value="Unplaced"/>
</dbReference>
<proteinExistence type="predicted"/>
<name>A0A8C4Q1L4_EPTBU</name>
<dbReference type="AlphaFoldDB" id="A0A8C4Q1L4"/>
<reference evidence="2" key="2">
    <citation type="submission" date="2025-09" db="UniProtKB">
        <authorList>
            <consortium name="Ensembl"/>
        </authorList>
    </citation>
    <scope>IDENTIFICATION</scope>
</reference>
<dbReference type="Ensembl" id="ENSEBUT00000009152.1">
    <property type="protein sequence ID" value="ENSEBUP00000008644.1"/>
    <property type="gene ID" value="ENSEBUG00000005595.1"/>
</dbReference>
<feature type="region of interest" description="Disordered" evidence="1">
    <location>
        <begin position="136"/>
        <end position="163"/>
    </location>
</feature>
<organism evidence="2 3">
    <name type="scientific">Eptatretus burgeri</name>
    <name type="common">Inshore hagfish</name>
    <dbReference type="NCBI Taxonomy" id="7764"/>
    <lineage>
        <taxon>Eukaryota</taxon>
        <taxon>Metazoa</taxon>
        <taxon>Chordata</taxon>
        <taxon>Craniata</taxon>
        <taxon>Vertebrata</taxon>
        <taxon>Cyclostomata</taxon>
        <taxon>Myxini</taxon>
        <taxon>Myxiniformes</taxon>
        <taxon>Myxinidae</taxon>
        <taxon>Eptatretinae</taxon>
        <taxon>Eptatretus</taxon>
    </lineage>
</organism>
<evidence type="ECO:0000313" key="3">
    <source>
        <dbReference type="Proteomes" id="UP000694388"/>
    </source>
</evidence>
<evidence type="ECO:0000256" key="1">
    <source>
        <dbReference type="SAM" id="MobiDB-lite"/>
    </source>
</evidence>